<dbReference type="SUPFAM" id="SSF54909">
    <property type="entry name" value="Dimeric alpha+beta barrel"/>
    <property type="match status" value="1"/>
</dbReference>
<dbReference type="Gene3D" id="3.30.70.100">
    <property type="match status" value="1"/>
</dbReference>
<dbReference type="PATRIC" id="fig|1454001.3.peg.3249"/>
<evidence type="ECO:0000313" key="2">
    <source>
        <dbReference type="EMBL" id="EXI65405.1"/>
    </source>
</evidence>
<evidence type="ECO:0000313" key="3">
    <source>
        <dbReference type="Proteomes" id="UP000020218"/>
    </source>
</evidence>
<dbReference type="EMBL" id="JFAX01000023">
    <property type="protein sequence ID" value="EXI65405.1"/>
    <property type="molecule type" value="Genomic_DNA"/>
</dbReference>
<dbReference type="Proteomes" id="UP000020218">
    <property type="component" value="Unassembled WGS sequence"/>
</dbReference>
<keyword evidence="3" id="KW-1185">Reference proteome</keyword>
<feature type="domain" description="DUF1330" evidence="1">
    <location>
        <begin position="4"/>
        <end position="93"/>
    </location>
</feature>
<protein>
    <recommendedName>
        <fullName evidence="1">DUF1330 domain-containing protein</fullName>
    </recommendedName>
</protein>
<accession>A0A011NLW4</accession>
<name>A0A011NLW4_9PROT</name>
<dbReference type="InterPro" id="IPR011008">
    <property type="entry name" value="Dimeric_a/b-barrel"/>
</dbReference>
<gene>
    <name evidence="2" type="ORF">AW08_03202</name>
</gene>
<dbReference type="InterPro" id="IPR010753">
    <property type="entry name" value="DUF1330"/>
</dbReference>
<dbReference type="Pfam" id="PF07045">
    <property type="entry name" value="DUF1330"/>
    <property type="match status" value="1"/>
</dbReference>
<comment type="caution">
    <text evidence="2">The sequence shown here is derived from an EMBL/GenBank/DDBJ whole genome shotgun (WGS) entry which is preliminary data.</text>
</comment>
<dbReference type="AlphaFoldDB" id="A0A011NLW4"/>
<sequence>MSKIIGLIRIIEPTAFEAYRGEVGRTVAEFGGRIRFRGSVTEVFWNELGCEGFEAVVELEFDRLEDARAWATSESYRKLLEVRSRAMRVTLFAAE</sequence>
<evidence type="ECO:0000259" key="1">
    <source>
        <dbReference type="Pfam" id="PF07045"/>
    </source>
</evidence>
<proteinExistence type="predicted"/>
<dbReference type="STRING" id="1454001.AW08_03202"/>
<organism evidence="2 3">
    <name type="scientific">Candidatus Accumulibacter adjunctus</name>
    <dbReference type="NCBI Taxonomy" id="1454001"/>
    <lineage>
        <taxon>Bacteria</taxon>
        <taxon>Pseudomonadati</taxon>
        <taxon>Pseudomonadota</taxon>
        <taxon>Betaproteobacteria</taxon>
        <taxon>Candidatus Accumulibacter</taxon>
    </lineage>
</organism>
<reference evidence="2" key="1">
    <citation type="submission" date="2014-02" db="EMBL/GenBank/DDBJ databases">
        <title>Expanding our view of genomic diversity in Candidatus Accumulibacter clades.</title>
        <authorList>
            <person name="Skennerton C.T."/>
            <person name="Barr J.J."/>
            <person name="Slater F.R."/>
            <person name="Bond P.L."/>
            <person name="Tyson G.W."/>
        </authorList>
    </citation>
    <scope>NUCLEOTIDE SEQUENCE [LARGE SCALE GENOMIC DNA]</scope>
</reference>